<evidence type="ECO:0000256" key="1">
    <source>
        <dbReference type="SAM" id="MobiDB-lite"/>
    </source>
</evidence>
<dbReference type="AlphaFoldDB" id="A0A9N9Q1A1"/>
<gene>
    <name evidence="2" type="ORF">HYFRA_00006101</name>
</gene>
<feature type="region of interest" description="Disordered" evidence="1">
    <location>
        <begin position="1"/>
        <end position="53"/>
    </location>
</feature>
<reference evidence="2" key="1">
    <citation type="submission" date="2021-07" db="EMBL/GenBank/DDBJ databases">
        <authorList>
            <person name="Durling M."/>
        </authorList>
    </citation>
    <scope>NUCLEOTIDE SEQUENCE</scope>
</reference>
<name>A0A9N9Q1A1_9HELO</name>
<organism evidence="2 3">
    <name type="scientific">Hymenoscyphus fraxineus</name>
    <dbReference type="NCBI Taxonomy" id="746836"/>
    <lineage>
        <taxon>Eukaryota</taxon>
        <taxon>Fungi</taxon>
        <taxon>Dikarya</taxon>
        <taxon>Ascomycota</taxon>
        <taxon>Pezizomycotina</taxon>
        <taxon>Leotiomycetes</taxon>
        <taxon>Helotiales</taxon>
        <taxon>Helotiaceae</taxon>
        <taxon>Hymenoscyphus</taxon>
    </lineage>
</organism>
<evidence type="ECO:0000313" key="3">
    <source>
        <dbReference type="Proteomes" id="UP000696280"/>
    </source>
</evidence>
<keyword evidence="3" id="KW-1185">Reference proteome</keyword>
<protein>
    <submittedName>
        <fullName evidence="2">Uncharacterized protein</fullName>
    </submittedName>
</protein>
<accession>A0A9N9Q1A1</accession>
<feature type="compositionally biased region" description="Low complexity" evidence="1">
    <location>
        <begin position="1"/>
        <end position="29"/>
    </location>
</feature>
<comment type="caution">
    <text evidence="2">The sequence shown here is derived from an EMBL/GenBank/DDBJ whole genome shotgun (WGS) entry which is preliminary data.</text>
</comment>
<sequence>MSSNQQSSQTGTTQGEGSEQEGSSSATGSGQAGQGGSSSASGSEPAVVRIETPGVGPGYYKYQCKHYKAEDRKHIKVWVNGAPCAHCLLYYNPKLRVVGFNMIPTSYSQLGEY</sequence>
<proteinExistence type="predicted"/>
<evidence type="ECO:0000313" key="2">
    <source>
        <dbReference type="EMBL" id="CAG8961567.1"/>
    </source>
</evidence>
<dbReference type="Proteomes" id="UP000696280">
    <property type="component" value="Unassembled WGS sequence"/>
</dbReference>
<dbReference type="EMBL" id="CAJVRL010000115">
    <property type="protein sequence ID" value="CAG8961567.1"/>
    <property type="molecule type" value="Genomic_DNA"/>
</dbReference>